<dbReference type="Proteomes" id="UP000886384">
    <property type="component" value="Unassembled WGS sequence"/>
</dbReference>
<organism evidence="2">
    <name type="scientific">Methylophaga aminisulfidivorans</name>
    <dbReference type="NCBI Taxonomy" id="230105"/>
    <lineage>
        <taxon>Bacteria</taxon>
        <taxon>Pseudomonadati</taxon>
        <taxon>Pseudomonadota</taxon>
        <taxon>Gammaproteobacteria</taxon>
        <taxon>Thiotrichales</taxon>
        <taxon>Piscirickettsiaceae</taxon>
        <taxon>Methylophaga</taxon>
    </lineage>
</organism>
<accession>A0A7C1ZSG8</accession>
<sequence length="62" mass="6835">MKTPSFFALLLPLAFSFTPLVEADDKLNQCLLTQLSTADDTLSVGEIRQLCDSTITQNTIED</sequence>
<keyword evidence="1" id="KW-0732">Signal</keyword>
<evidence type="ECO:0000256" key="1">
    <source>
        <dbReference type="SAM" id="SignalP"/>
    </source>
</evidence>
<name>A0A7C1ZSG8_9GAMM</name>
<dbReference type="AlphaFoldDB" id="A0A7C1ZSG8"/>
<gene>
    <name evidence="2" type="ORF">ENI26_01510</name>
</gene>
<feature type="non-terminal residue" evidence="2">
    <location>
        <position position="62"/>
    </location>
</feature>
<comment type="caution">
    <text evidence="2">The sequence shown here is derived from an EMBL/GenBank/DDBJ whole genome shotgun (WGS) entry which is preliminary data.</text>
</comment>
<feature type="signal peptide" evidence="1">
    <location>
        <begin position="1"/>
        <end position="23"/>
    </location>
</feature>
<evidence type="ECO:0000313" key="2">
    <source>
        <dbReference type="EMBL" id="HEC73029.1"/>
    </source>
</evidence>
<protein>
    <submittedName>
        <fullName evidence="2">Phospholipase</fullName>
    </submittedName>
</protein>
<feature type="chain" id="PRO_5027617905" evidence="1">
    <location>
        <begin position="24"/>
        <end position="62"/>
    </location>
</feature>
<reference evidence="2" key="1">
    <citation type="journal article" date="2020" name="mSystems">
        <title>Genome- and Community-Level Interaction Insights into Carbon Utilization and Element Cycling Functions of Hydrothermarchaeota in Hydrothermal Sediment.</title>
        <authorList>
            <person name="Zhou Z."/>
            <person name="Liu Y."/>
            <person name="Xu W."/>
            <person name="Pan J."/>
            <person name="Luo Z.H."/>
            <person name="Li M."/>
        </authorList>
    </citation>
    <scope>NUCLEOTIDE SEQUENCE [LARGE SCALE GENOMIC DNA]</scope>
    <source>
        <strain evidence="2">HyVt-380</strain>
    </source>
</reference>
<proteinExistence type="predicted"/>
<dbReference type="EMBL" id="DRHY01000038">
    <property type="protein sequence ID" value="HEC73029.1"/>
    <property type="molecule type" value="Genomic_DNA"/>
</dbReference>